<evidence type="ECO:0000313" key="4">
    <source>
        <dbReference type="EMBL" id="HIX04568.1"/>
    </source>
</evidence>
<comment type="caution">
    <text evidence="4">The sequence shown here is derived from an EMBL/GenBank/DDBJ whole genome shotgun (WGS) entry which is preliminary data.</text>
</comment>
<dbReference type="GO" id="GO:0003700">
    <property type="term" value="F:DNA-binding transcription factor activity"/>
    <property type="evidence" value="ECO:0007669"/>
    <property type="project" value="InterPro"/>
</dbReference>
<dbReference type="GO" id="GO:0003677">
    <property type="term" value="F:DNA binding"/>
    <property type="evidence" value="ECO:0007669"/>
    <property type="project" value="UniProtKB-KW"/>
</dbReference>
<name>A0A9D2ACC6_9FIRM</name>
<dbReference type="EMBL" id="DXFW01000002">
    <property type="protein sequence ID" value="HIX04568.1"/>
    <property type="molecule type" value="Genomic_DNA"/>
</dbReference>
<gene>
    <name evidence="4" type="primary">spoIIID</name>
    <name evidence="4" type="ORF">H9865_00445</name>
</gene>
<keyword evidence="1" id="KW-0805">Transcription regulation</keyword>
<dbReference type="InterPro" id="IPR014208">
    <property type="entry name" value="Spore_III_D"/>
</dbReference>
<dbReference type="Pfam" id="PF12116">
    <property type="entry name" value="SpoIIID"/>
    <property type="match status" value="1"/>
</dbReference>
<dbReference type="AlphaFoldDB" id="A0A9D2ACC6"/>
<proteinExistence type="predicted"/>
<evidence type="ECO:0000256" key="1">
    <source>
        <dbReference type="ARBA" id="ARBA00023015"/>
    </source>
</evidence>
<organism evidence="4 5">
    <name type="scientific">Candidatus Allofournierella pullicola</name>
    <dbReference type="NCBI Taxonomy" id="2838596"/>
    <lineage>
        <taxon>Bacteria</taxon>
        <taxon>Bacillati</taxon>
        <taxon>Bacillota</taxon>
        <taxon>Clostridia</taxon>
        <taxon>Eubacteriales</taxon>
        <taxon>Oscillospiraceae</taxon>
        <taxon>Allofournierella</taxon>
    </lineage>
</organism>
<dbReference type="InterPro" id="IPR018356">
    <property type="entry name" value="Tscrpt_reg_HTH_DeoR_CS"/>
</dbReference>
<dbReference type="PROSITE" id="PS00894">
    <property type="entry name" value="HTH_DEOR_1"/>
    <property type="match status" value="1"/>
</dbReference>
<evidence type="ECO:0000313" key="5">
    <source>
        <dbReference type="Proteomes" id="UP000824193"/>
    </source>
</evidence>
<protein>
    <submittedName>
        <fullName evidence="4">Sporulation transcriptional regulator SpoIIID</fullName>
    </submittedName>
</protein>
<reference evidence="4" key="1">
    <citation type="journal article" date="2021" name="PeerJ">
        <title>Extensive microbial diversity within the chicken gut microbiome revealed by metagenomics and culture.</title>
        <authorList>
            <person name="Gilroy R."/>
            <person name="Ravi A."/>
            <person name="Getino M."/>
            <person name="Pursley I."/>
            <person name="Horton D.L."/>
            <person name="Alikhan N.F."/>
            <person name="Baker D."/>
            <person name="Gharbi K."/>
            <person name="Hall N."/>
            <person name="Watson M."/>
            <person name="Adriaenssens E.M."/>
            <person name="Foster-Nyarko E."/>
            <person name="Jarju S."/>
            <person name="Secka A."/>
            <person name="Antonio M."/>
            <person name="Oren A."/>
            <person name="Chaudhuri R.R."/>
            <person name="La Ragione R."/>
            <person name="Hildebrand F."/>
            <person name="Pallen M.J."/>
        </authorList>
    </citation>
    <scope>NUCLEOTIDE SEQUENCE</scope>
    <source>
        <strain evidence="4">2239</strain>
    </source>
</reference>
<accession>A0A9D2ACC6</accession>
<sequence>MKGNIDERATQLALYIIEHRATVRSAAVAFGVSKSTVHKDVTTRLERLNPQLFRQVQKVLGANKAERHLRGGAATRLKYSRG</sequence>
<dbReference type="NCBIfam" id="TIGR02844">
    <property type="entry name" value="spore_III_D"/>
    <property type="match status" value="1"/>
</dbReference>
<evidence type="ECO:0000256" key="2">
    <source>
        <dbReference type="ARBA" id="ARBA00023125"/>
    </source>
</evidence>
<evidence type="ECO:0000256" key="3">
    <source>
        <dbReference type="ARBA" id="ARBA00023163"/>
    </source>
</evidence>
<keyword evidence="3" id="KW-0804">Transcription</keyword>
<keyword evidence="2" id="KW-0238">DNA-binding</keyword>
<reference evidence="4" key="2">
    <citation type="submission" date="2021-04" db="EMBL/GenBank/DDBJ databases">
        <authorList>
            <person name="Gilroy R."/>
        </authorList>
    </citation>
    <scope>NUCLEOTIDE SEQUENCE</scope>
    <source>
        <strain evidence="4">2239</strain>
    </source>
</reference>
<dbReference type="Proteomes" id="UP000824193">
    <property type="component" value="Unassembled WGS sequence"/>
</dbReference>